<reference evidence="6 7" key="1">
    <citation type="submission" date="2018-07" db="EMBL/GenBank/DDBJ databases">
        <title>The genomes of Aspergillus section Nigri reveals drivers in fungal speciation.</title>
        <authorList>
            <consortium name="DOE Joint Genome Institute"/>
            <person name="Vesth T.C."/>
            <person name="Nybo J."/>
            <person name="Theobald S."/>
            <person name="Brandl J."/>
            <person name="Frisvad J.C."/>
            <person name="Nielsen K.F."/>
            <person name="Lyhne E.K."/>
            <person name="Kogle M.E."/>
            <person name="Kuo A."/>
            <person name="Riley R."/>
            <person name="Clum A."/>
            <person name="Nolan M."/>
            <person name="Lipzen A."/>
            <person name="Salamov A."/>
            <person name="Henrissat B."/>
            <person name="Wiebenga A."/>
            <person name="De vries R.P."/>
            <person name="Grigoriev I.V."/>
            <person name="Mortensen U.H."/>
            <person name="Andersen M.R."/>
            <person name="Baker S.E."/>
        </authorList>
    </citation>
    <scope>NUCLEOTIDE SEQUENCE [LARGE SCALE GENOMIC DNA]</scope>
    <source>
        <strain evidence="6 7">CBS 139.54b</strain>
    </source>
</reference>
<proteinExistence type="inferred from homology"/>
<evidence type="ECO:0000313" key="7">
    <source>
        <dbReference type="Proteomes" id="UP000253729"/>
    </source>
</evidence>
<dbReference type="GO" id="GO:0032958">
    <property type="term" value="P:inositol phosphate biosynthetic process"/>
    <property type="evidence" value="ECO:0007669"/>
    <property type="project" value="InterPro"/>
</dbReference>
<evidence type="ECO:0000256" key="4">
    <source>
        <dbReference type="RuleBase" id="RU363090"/>
    </source>
</evidence>
<comment type="similarity">
    <text evidence="1 4">Belongs to the inositol phosphokinase (IPK) family.</text>
</comment>
<dbReference type="GO" id="GO:0008440">
    <property type="term" value="F:inositol-1,4,5-trisphosphate 3-kinase activity"/>
    <property type="evidence" value="ECO:0007669"/>
    <property type="project" value="TreeGrafter"/>
</dbReference>
<dbReference type="GO" id="GO:0005737">
    <property type="term" value="C:cytoplasm"/>
    <property type="evidence" value="ECO:0007669"/>
    <property type="project" value="TreeGrafter"/>
</dbReference>
<evidence type="ECO:0000256" key="5">
    <source>
        <dbReference type="SAM" id="MobiDB-lite"/>
    </source>
</evidence>
<dbReference type="SUPFAM" id="SSF56104">
    <property type="entry name" value="SAICAR synthase-like"/>
    <property type="match status" value="1"/>
</dbReference>
<dbReference type="InterPro" id="IPR005522">
    <property type="entry name" value="IPK"/>
</dbReference>
<protein>
    <recommendedName>
        <fullName evidence="4">Kinase</fullName>
        <ecNumber evidence="4">2.7.-.-</ecNumber>
    </recommendedName>
</protein>
<dbReference type="STRING" id="1341132.A0A3F3PZP0"/>
<dbReference type="RefSeq" id="XP_026624868.1">
    <property type="nucleotide sequence ID" value="XM_026766719.1"/>
</dbReference>
<keyword evidence="7" id="KW-1185">Reference proteome</keyword>
<gene>
    <name evidence="6" type="ORF">BDQ94DRAFT_145872</name>
</gene>
<feature type="compositionally biased region" description="Low complexity" evidence="5">
    <location>
        <begin position="226"/>
        <end position="252"/>
    </location>
</feature>
<dbReference type="InterPro" id="IPR038286">
    <property type="entry name" value="IPK_sf"/>
</dbReference>
<sequence length="566" mass="61834">MILRGCTSLQLGTKPATSTTSSHHHHLLWLVPPFFCQPFVCPVDRIYSLLCLIASFPSFSLLRQLPEYIYYIHIFFSLLTRLVLRPSASLPVLIARDSTHAECRLESNGLCWTVNNPHSSSETQNMSSSRSDSLKTQKLDTDSFVAFDHAAAGHDGVQCTLSGSFIAKPCTPEEVAFYESSALHPEFREFFPTYIGTLTSADQQQYSAIEAAQQSGAIVLPGSDYSSTSGTPSATGTAQPSAAASGSTSTAQDLPWVPSNGKKLETGISIVLENVASGFKRPNVLDVKLGARLWADDAPPQKRAKLDAVSQETTSSKLGFRIAGMKVWTGVSGESDEGSKTDPYATKYEGSEGARGEVIEKDGYKRYDKWYGRSLNEDTVIEGFQKFLAGAKAGAVDRSQLVAQRLADELKKVQHVLESEESRMYSSSVLIVYEGDPEAMEHALAEEQKPRPERGESEDEEEEEEEDMEFHLQQGGSIQVVDIPVGQGTKSHQAININIDPEIAEMAELGDLGDLEDDEDEDPPKVHDLRLIDFAHASWTPGQGPDENVLKGIRSLIKILTGLAGE</sequence>
<feature type="region of interest" description="Disordered" evidence="5">
    <location>
        <begin position="444"/>
        <end position="475"/>
    </location>
</feature>
<feature type="region of interest" description="Disordered" evidence="5">
    <location>
        <begin position="223"/>
        <end position="258"/>
    </location>
</feature>
<dbReference type="GO" id="GO:0000824">
    <property type="term" value="F:inositol-1,4,5,6-tetrakisphosphate 3-kinase activity"/>
    <property type="evidence" value="ECO:0007669"/>
    <property type="project" value="TreeGrafter"/>
</dbReference>
<dbReference type="GO" id="GO:0005634">
    <property type="term" value="C:nucleus"/>
    <property type="evidence" value="ECO:0007669"/>
    <property type="project" value="TreeGrafter"/>
</dbReference>
<dbReference type="PANTHER" id="PTHR12400:SF103">
    <property type="entry name" value="INOSITOL POLYPHOSPHATE MULTIKINASE"/>
    <property type="match status" value="1"/>
</dbReference>
<evidence type="ECO:0000256" key="1">
    <source>
        <dbReference type="ARBA" id="ARBA00007374"/>
    </source>
</evidence>
<dbReference type="AlphaFoldDB" id="A0A3F3PZP0"/>
<dbReference type="Proteomes" id="UP000253729">
    <property type="component" value="Unassembled WGS sequence"/>
</dbReference>
<feature type="compositionally biased region" description="Acidic residues" evidence="5">
    <location>
        <begin position="456"/>
        <end position="468"/>
    </location>
</feature>
<dbReference type="Gene3D" id="3.30.470.160">
    <property type="entry name" value="Inositol polyphosphate kinase"/>
    <property type="match status" value="1"/>
</dbReference>
<dbReference type="EC" id="2.7.-.-" evidence="4"/>
<name>A0A3F3PZP0_9EURO</name>
<evidence type="ECO:0000256" key="3">
    <source>
        <dbReference type="ARBA" id="ARBA00022777"/>
    </source>
</evidence>
<keyword evidence="3 4" id="KW-0418">Kinase</keyword>
<dbReference type="GeneID" id="38135075"/>
<dbReference type="Pfam" id="PF03770">
    <property type="entry name" value="IPK"/>
    <property type="match status" value="1"/>
</dbReference>
<dbReference type="PANTHER" id="PTHR12400">
    <property type="entry name" value="INOSITOL POLYPHOSPHATE KINASE"/>
    <property type="match status" value="1"/>
</dbReference>
<accession>A0A3F3PZP0</accession>
<evidence type="ECO:0000256" key="2">
    <source>
        <dbReference type="ARBA" id="ARBA00022679"/>
    </source>
</evidence>
<keyword evidence="2 4" id="KW-0808">Transferase</keyword>
<feature type="compositionally biased region" description="Basic and acidic residues" evidence="5">
    <location>
        <begin position="444"/>
        <end position="455"/>
    </location>
</feature>
<organism evidence="6 7">
    <name type="scientific">Aspergillus welwitschiae</name>
    <dbReference type="NCBI Taxonomy" id="1341132"/>
    <lineage>
        <taxon>Eukaryota</taxon>
        <taxon>Fungi</taxon>
        <taxon>Dikarya</taxon>
        <taxon>Ascomycota</taxon>
        <taxon>Pezizomycotina</taxon>
        <taxon>Eurotiomycetes</taxon>
        <taxon>Eurotiomycetidae</taxon>
        <taxon>Eurotiales</taxon>
        <taxon>Aspergillaceae</taxon>
        <taxon>Aspergillus</taxon>
        <taxon>Aspergillus subgen. Circumdati</taxon>
    </lineage>
</organism>
<evidence type="ECO:0000313" key="6">
    <source>
        <dbReference type="EMBL" id="RDH31846.1"/>
    </source>
</evidence>
<dbReference type="GO" id="GO:0046854">
    <property type="term" value="P:phosphatidylinositol phosphate biosynthetic process"/>
    <property type="evidence" value="ECO:0007669"/>
    <property type="project" value="TreeGrafter"/>
</dbReference>
<dbReference type="EMBL" id="KZ852052">
    <property type="protein sequence ID" value="RDH31846.1"/>
    <property type="molecule type" value="Genomic_DNA"/>
</dbReference>